<reference evidence="1 2" key="1">
    <citation type="submission" date="2020-08" db="EMBL/GenBank/DDBJ databases">
        <title>Complete genome sequence of Escherichia coli phage VEcB.</title>
        <authorList>
            <person name="Denisenko E."/>
            <person name="Kislichkina A."/>
            <person name="Verevkin V."/>
            <person name="Krasilnikova V."/>
            <person name="Volozhantsev N."/>
        </authorList>
    </citation>
    <scope>NUCLEOTIDE SEQUENCE [LARGE SCALE GENOMIC DNA]</scope>
</reference>
<dbReference type="EMBL" id="MT932211">
    <property type="protein sequence ID" value="QOI67986.1"/>
    <property type="molecule type" value="Genomic_DNA"/>
</dbReference>
<evidence type="ECO:0000313" key="1">
    <source>
        <dbReference type="EMBL" id="QOI67986.1"/>
    </source>
</evidence>
<dbReference type="Proteomes" id="UP000593822">
    <property type="component" value="Segment"/>
</dbReference>
<accession>A0A7L8ZGC1</accession>
<proteinExistence type="predicted"/>
<name>A0A7L8ZGC1_9CAUD</name>
<protein>
    <submittedName>
        <fullName evidence="1">Uncharacterized protein</fullName>
    </submittedName>
</protein>
<evidence type="ECO:0000313" key="2">
    <source>
        <dbReference type="Proteomes" id="UP000593822"/>
    </source>
</evidence>
<gene>
    <name evidence="1" type="ORF">vecB_048</name>
</gene>
<sequence length="190" mass="20936">MRLAFNGKISTANILSAIGLLDKKFTPFSLPVCVDFDHVFDINNPSRCIARSNIDNPSENLFYITKPSQAILNQWEAGLIKPGKYFALLPCKSLAIEDSLNYANNLIVTAFIVSEKEETAALANTVKSLYDALGVTYTTFVCEDIPHCVEFVVNGVTVCRVETTQDEDVFITVADVISEPVFSYAVSLTH</sequence>
<keyword evidence="2" id="KW-1185">Reference proteome</keyword>
<organism evidence="1 2">
    <name type="scientific">Escherichia phage VEcB</name>
    <dbReference type="NCBI Taxonomy" id="2776821"/>
    <lineage>
        <taxon>Viruses</taxon>
        <taxon>Duplodnaviria</taxon>
        <taxon>Heunggongvirae</taxon>
        <taxon>Uroviricota</taxon>
        <taxon>Caudoviricetes</taxon>
        <taxon>Stephanstirmvirinae</taxon>
        <taxon>Justusliebigvirus</taxon>
        <taxon>Justusliebigvirus VEcB</taxon>
    </lineage>
</organism>